<evidence type="ECO:0000313" key="1">
    <source>
        <dbReference type="EMBL" id="QRC98369.1"/>
    </source>
</evidence>
<dbReference type="Proteomes" id="UP000663193">
    <property type="component" value="Chromosome 8"/>
</dbReference>
<gene>
    <name evidence="1" type="ORF">JI435_044350</name>
</gene>
<dbReference type="KEGG" id="pno:SNOG_04435"/>
<dbReference type="InterPro" id="IPR038883">
    <property type="entry name" value="AN11006-like"/>
</dbReference>
<dbReference type="RefSeq" id="XP_001794854.1">
    <property type="nucleotide sequence ID" value="XM_001794802.1"/>
</dbReference>
<dbReference type="PANTHER" id="PTHR42085:SF1">
    <property type="entry name" value="F-BOX DOMAIN-CONTAINING PROTEIN"/>
    <property type="match status" value="1"/>
</dbReference>
<dbReference type="PANTHER" id="PTHR42085">
    <property type="entry name" value="F-BOX DOMAIN-CONTAINING PROTEIN"/>
    <property type="match status" value="1"/>
</dbReference>
<dbReference type="OrthoDB" id="3645087at2759"/>
<reference evidence="2" key="1">
    <citation type="journal article" date="2021" name="BMC Genomics">
        <title>Chromosome-level genome assembly and manually-curated proteome of model necrotroph Parastagonospora nodorum Sn15 reveals a genome-wide trove of candidate effector homologs, and redundancy of virulence-related functions within an accessory chromosome.</title>
        <authorList>
            <person name="Bertazzoni S."/>
            <person name="Jones D.A.B."/>
            <person name="Phan H.T."/>
            <person name="Tan K.-C."/>
            <person name="Hane J.K."/>
        </authorList>
    </citation>
    <scope>NUCLEOTIDE SEQUENCE [LARGE SCALE GENOMIC DNA]</scope>
    <source>
        <strain evidence="2">SN15 / ATCC MYA-4574 / FGSC 10173)</strain>
    </source>
</reference>
<accession>A0A7U2I1I5</accession>
<sequence length="205" mass="23613">MAKTFAREPPDLIPGPTSMPIVLRNQTASPLLRLSGELRNHIFELALDLGSGHILHDDHNDWNREDFTNTCHQIYSETARTYYKQKLQPLSENGVSFGRSVKVRATVAILTPSQRSCIDKAFFIATQVSQLVKVSKYLVFDLPNLRKITVRDDIEDPQDNQKRLWAQLNLQKWGWYRGYVLHVYENADWACLLESVPDTCIVGWR</sequence>
<dbReference type="AlphaFoldDB" id="A0A7U2I1I5"/>
<proteinExistence type="predicted"/>
<protein>
    <submittedName>
        <fullName evidence="1">Uncharacterized protein</fullName>
    </submittedName>
</protein>
<organism evidence="1 2">
    <name type="scientific">Phaeosphaeria nodorum (strain SN15 / ATCC MYA-4574 / FGSC 10173)</name>
    <name type="common">Glume blotch fungus</name>
    <name type="synonym">Parastagonospora nodorum</name>
    <dbReference type="NCBI Taxonomy" id="321614"/>
    <lineage>
        <taxon>Eukaryota</taxon>
        <taxon>Fungi</taxon>
        <taxon>Dikarya</taxon>
        <taxon>Ascomycota</taxon>
        <taxon>Pezizomycotina</taxon>
        <taxon>Dothideomycetes</taxon>
        <taxon>Pleosporomycetidae</taxon>
        <taxon>Pleosporales</taxon>
        <taxon>Pleosporineae</taxon>
        <taxon>Phaeosphaeriaceae</taxon>
        <taxon>Parastagonospora</taxon>
    </lineage>
</organism>
<dbReference type="VEuPathDB" id="FungiDB:JI435_044350"/>
<evidence type="ECO:0000313" key="2">
    <source>
        <dbReference type="Proteomes" id="UP000663193"/>
    </source>
</evidence>
<name>A0A7U2I1I5_PHANO</name>
<keyword evidence="2" id="KW-1185">Reference proteome</keyword>
<dbReference type="EMBL" id="CP069030">
    <property type="protein sequence ID" value="QRC98369.1"/>
    <property type="molecule type" value="Genomic_DNA"/>
</dbReference>